<feature type="chain" id="PRO_5013626812" evidence="1">
    <location>
        <begin position="19"/>
        <end position="211"/>
    </location>
</feature>
<comment type="caution">
    <text evidence="2">The sequence shown here is derived from an EMBL/GenBank/DDBJ whole genome shotgun (WGS) entry which is preliminary data.</text>
</comment>
<accession>A0A2G5UKG5</accession>
<evidence type="ECO:0000313" key="2">
    <source>
        <dbReference type="EMBL" id="PIC40052.1"/>
    </source>
</evidence>
<dbReference type="EMBL" id="PDUG01000003">
    <property type="protein sequence ID" value="PIC40052.1"/>
    <property type="molecule type" value="Genomic_DNA"/>
</dbReference>
<evidence type="ECO:0000256" key="1">
    <source>
        <dbReference type="SAM" id="SignalP"/>
    </source>
</evidence>
<proteinExistence type="predicted"/>
<keyword evidence="1" id="KW-0732">Signal</keyword>
<sequence length="211" mass="23584">MLTIFLVFLLCIGTNANAANDTSTSTSTTTSDSFDEDAELKKIAETCFSDRDFEELAGYTDPRNIGRSLGYLLLPAGVETIGLMEMRTALNLEPLPPWKRPSFANLNIFDRSLPIQTYYNLLEPRSALLVDSGSLNEPMVTNATAYLDKRVPAIRMIFRRRFEEVRSSTESVDRKTVNHMVRLFGTCISKIDPAVDEITSGDNPKCREATN</sequence>
<dbReference type="Proteomes" id="UP000230233">
    <property type="component" value="Chromosome III"/>
</dbReference>
<organism evidence="2 3">
    <name type="scientific">Caenorhabditis nigoni</name>
    <dbReference type="NCBI Taxonomy" id="1611254"/>
    <lineage>
        <taxon>Eukaryota</taxon>
        <taxon>Metazoa</taxon>
        <taxon>Ecdysozoa</taxon>
        <taxon>Nematoda</taxon>
        <taxon>Chromadorea</taxon>
        <taxon>Rhabditida</taxon>
        <taxon>Rhabditina</taxon>
        <taxon>Rhabditomorpha</taxon>
        <taxon>Rhabditoidea</taxon>
        <taxon>Rhabditidae</taxon>
        <taxon>Peloderinae</taxon>
        <taxon>Caenorhabditis</taxon>
    </lineage>
</organism>
<reference evidence="3" key="1">
    <citation type="submission" date="2017-10" db="EMBL/GenBank/DDBJ databases">
        <title>Rapid genome shrinkage in a self-fertile nematode reveals novel sperm competition proteins.</title>
        <authorList>
            <person name="Yin D."/>
            <person name="Schwarz E.M."/>
            <person name="Thomas C.G."/>
            <person name="Felde R.L."/>
            <person name="Korf I.F."/>
            <person name="Cutter A.D."/>
            <person name="Schartner C.M."/>
            <person name="Ralston E.J."/>
            <person name="Meyer B.J."/>
            <person name="Haag E.S."/>
        </authorList>
    </citation>
    <scope>NUCLEOTIDE SEQUENCE [LARGE SCALE GENOMIC DNA]</scope>
    <source>
        <strain evidence="3">JU1422</strain>
    </source>
</reference>
<dbReference type="AlphaFoldDB" id="A0A2G5UKG5"/>
<gene>
    <name evidence="2" type="primary">Cnig_chr_III.g11535</name>
    <name evidence="2" type="ORF">B9Z55_011535</name>
</gene>
<evidence type="ECO:0000313" key="3">
    <source>
        <dbReference type="Proteomes" id="UP000230233"/>
    </source>
</evidence>
<feature type="signal peptide" evidence="1">
    <location>
        <begin position="1"/>
        <end position="18"/>
    </location>
</feature>
<keyword evidence="3" id="KW-1185">Reference proteome</keyword>
<protein>
    <submittedName>
        <fullName evidence="2">Uncharacterized protein</fullName>
    </submittedName>
</protein>
<name>A0A2G5UKG5_9PELO</name>